<dbReference type="GO" id="GO:0015031">
    <property type="term" value="P:protein transport"/>
    <property type="evidence" value="ECO:0007669"/>
    <property type="project" value="UniProtKB-KW"/>
</dbReference>
<gene>
    <name evidence="11" type="ORF">DJ66_0757</name>
</gene>
<dbReference type="PANTHER" id="PTHR30433">
    <property type="entry name" value="CHEMOTAXIS PROTEIN MOTA"/>
    <property type="match status" value="1"/>
</dbReference>
<proteinExistence type="inferred from homology"/>
<keyword evidence="7" id="KW-0653">Protein transport</keyword>
<name>A0A094YZF7_9HYPH</name>
<dbReference type="GO" id="GO:0006935">
    <property type="term" value="P:chemotaxis"/>
    <property type="evidence" value="ECO:0007669"/>
    <property type="project" value="InterPro"/>
</dbReference>
<dbReference type="PANTHER" id="PTHR30433:SF4">
    <property type="entry name" value="MOTILITY PROTEIN A"/>
    <property type="match status" value="1"/>
</dbReference>
<evidence type="ECO:0000256" key="8">
    <source>
        <dbReference type="SAM" id="Phobius"/>
    </source>
</evidence>
<evidence type="ECO:0000256" key="1">
    <source>
        <dbReference type="ARBA" id="ARBA00004651"/>
    </source>
</evidence>
<dbReference type="Pfam" id="PF20560">
    <property type="entry name" value="MotA_N"/>
    <property type="match status" value="1"/>
</dbReference>
<dbReference type="InterPro" id="IPR022522">
    <property type="entry name" value="Flagellar_motor_stator_MotA"/>
</dbReference>
<dbReference type="GO" id="GO:0071978">
    <property type="term" value="P:bacterial-type flagellum-dependent swarming motility"/>
    <property type="evidence" value="ECO:0007669"/>
    <property type="project" value="InterPro"/>
</dbReference>
<accession>A0A094YZF7</accession>
<evidence type="ECO:0000259" key="10">
    <source>
        <dbReference type="Pfam" id="PF20560"/>
    </source>
</evidence>
<sequence>MNTIIGLLITFLCIVGGFYAMGGNLSILIQPFEIIIVGGAGLGGFIMANSLKVIKDSGVALLEIFGYKSIEKEIYCDILKIMYVLMYSLKKISRTELENHIDDPHNSSIFTSIPTILSNNELTTFICDYFRMVIIGNAQSHEIETLMDEEIEVILYEKLKPYHAISNMGESFPAIGIVGAILGIIKAMGNLSQSPKILGVAIGASLTGTMLGILLSYCICNPLTSQIHSIRLRQHRLYIIVKKALIAYMNGAIPQVAIEYGRKVLPLFERPSIEIVEQEVLRYNNRKEES</sequence>
<keyword evidence="11" id="KW-0966">Cell projection</keyword>
<evidence type="ECO:0000313" key="12">
    <source>
        <dbReference type="Proteomes" id="UP000033731"/>
    </source>
</evidence>
<comment type="similarity">
    <text evidence="7">Belongs to the exbB/tolQ family.</text>
</comment>
<keyword evidence="4" id="KW-0283">Flagellar rotation</keyword>
<dbReference type="InterPro" id="IPR002898">
    <property type="entry name" value="MotA_ExbB_proton_chnl"/>
</dbReference>
<dbReference type="RefSeq" id="WP_034442403.1">
    <property type="nucleotide sequence ID" value="NZ_JMTK01000002.1"/>
</dbReference>
<dbReference type="InterPro" id="IPR046786">
    <property type="entry name" value="MotA_N"/>
</dbReference>
<feature type="transmembrane region" description="Helical" evidence="8">
    <location>
        <begin position="172"/>
        <end position="191"/>
    </location>
</feature>
<evidence type="ECO:0000256" key="6">
    <source>
        <dbReference type="ARBA" id="ARBA00023136"/>
    </source>
</evidence>
<dbReference type="AlphaFoldDB" id="A0A094YZF7"/>
<keyword evidence="11" id="KW-0282">Flagellum</keyword>
<dbReference type="InterPro" id="IPR047055">
    <property type="entry name" value="MotA-like"/>
</dbReference>
<feature type="transmembrane region" description="Helical" evidence="8">
    <location>
        <begin position="30"/>
        <end position="48"/>
    </location>
</feature>
<feature type="transmembrane region" description="Helical" evidence="8">
    <location>
        <begin position="197"/>
        <end position="220"/>
    </location>
</feature>
<feature type="domain" description="MotA/TolQ/ExbB proton channel" evidence="9">
    <location>
        <begin position="124"/>
        <end position="225"/>
    </location>
</feature>
<evidence type="ECO:0000256" key="3">
    <source>
        <dbReference type="ARBA" id="ARBA00022692"/>
    </source>
</evidence>
<evidence type="ECO:0000256" key="5">
    <source>
        <dbReference type="ARBA" id="ARBA00022989"/>
    </source>
</evidence>
<reference evidence="11 12" key="1">
    <citation type="journal article" date="2015" name="Phytopathology">
        <title>Genomes of Candidatus Liberibacter solanacearum haplotype A from New Zealand and the USA suggest significant genome plasticity in the species.</title>
        <authorList>
            <person name="Thompson S.M."/>
            <person name="Johnson C.P."/>
            <person name="Lu A.Y."/>
            <person name="Frampton R.A."/>
            <person name="Sullivan K.L."/>
            <person name="Fiers M.W."/>
            <person name="Crowhurst R.N."/>
            <person name="Pitman A.R."/>
            <person name="Scott I."/>
            <person name="Gudmestad N.C."/>
            <person name="Smith G.R."/>
        </authorList>
    </citation>
    <scope>NUCLEOTIDE SEQUENCE [LARGE SCALE GENOMIC DNA]</scope>
    <source>
        <strain evidence="11 12">LsoNZ1</strain>
    </source>
</reference>
<keyword evidence="11" id="KW-0969">Cilium</keyword>
<keyword evidence="12" id="KW-1185">Reference proteome</keyword>
<comment type="subcellular location">
    <subcellularLocation>
        <location evidence="1">Cell membrane</location>
        <topology evidence="1">Multi-pass membrane protein</topology>
    </subcellularLocation>
    <subcellularLocation>
        <location evidence="7">Membrane</location>
        <topology evidence="7">Multi-pass membrane protein</topology>
    </subcellularLocation>
</comment>
<keyword evidence="6 8" id="KW-0472">Membrane</keyword>
<dbReference type="Pfam" id="PF01618">
    <property type="entry name" value="MotA_ExbB"/>
    <property type="match status" value="1"/>
</dbReference>
<evidence type="ECO:0000256" key="2">
    <source>
        <dbReference type="ARBA" id="ARBA00022475"/>
    </source>
</evidence>
<keyword evidence="3 8" id="KW-0812">Transmembrane</keyword>
<dbReference type="EMBL" id="JMTK01000002">
    <property type="protein sequence ID" value="KJZ82024.1"/>
    <property type="molecule type" value="Genomic_DNA"/>
</dbReference>
<dbReference type="Proteomes" id="UP000033731">
    <property type="component" value="Unassembled WGS sequence"/>
</dbReference>
<dbReference type="NCBIfam" id="TIGR03818">
    <property type="entry name" value="MotA1"/>
    <property type="match status" value="1"/>
</dbReference>
<protein>
    <submittedName>
        <fullName evidence="11">Flagellar motor rotation protein MotA</fullName>
    </submittedName>
</protein>
<feature type="domain" description="Motility protein A N-terminal" evidence="10">
    <location>
        <begin position="4"/>
        <end position="91"/>
    </location>
</feature>
<keyword evidence="5 8" id="KW-1133">Transmembrane helix</keyword>
<keyword evidence="7" id="KW-0813">Transport</keyword>
<evidence type="ECO:0000313" key="11">
    <source>
        <dbReference type="EMBL" id="KJZ82024.1"/>
    </source>
</evidence>
<evidence type="ECO:0000256" key="4">
    <source>
        <dbReference type="ARBA" id="ARBA00022779"/>
    </source>
</evidence>
<keyword evidence="2" id="KW-1003">Cell membrane</keyword>
<dbReference type="PATRIC" id="fig|556287.9.peg.782"/>
<evidence type="ECO:0000259" key="9">
    <source>
        <dbReference type="Pfam" id="PF01618"/>
    </source>
</evidence>
<evidence type="ECO:0000256" key="7">
    <source>
        <dbReference type="RuleBase" id="RU004057"/>
    </source>
</evidence>
<comment type="caution">
    <text evidence="11">The sequence shown here is derived from an EMBL/GenBank/DDBJ whole genome shotgun (WGS) entry which is preliminary data.</text>
</comment>
<dbReference type="GO" id="GO:0005886">
    <property type="term" value="C:plasma membrane"/>
    <property type="evidence" value="ECO:0007669"/>
    <property type="project" value="UniProtKB-SubCell"/>
</dbReference>
<organism evidence="11 12">
    <name type="scientific">Candidatus Liberibacter solanacearum</name>
    <dbReference type="NCBI Taxonomy" id="556287"/>
    <lineage>
        <taxon>Bacteria</taxon>
        <taxon>Pseudomonadati</taxon>
        <taxon>Pseudomonadota</taxon>
        <taxon>Alphaproteobacteria</taxon>
        <taxon>Hyphomicrobiales</taxon>
        <taxon>Rhizobiaceae</taxon>
        <taxon>Liberibacter</taxon>
    </lineage>
</organism>